<keyword evidence="3" id="KW-1185">Reference proteome</keyword>
<evidence type="ECO:0000313" key="2">
    <source>
        <dbReference type="EMBL" id="OEH48005.1"/>
    </source>
</evidence>
<dbReference type="PANTHER" id="PTHR30595:SF6">
    <property type="entry name" value="SCHLAFEN ALBA-2 DOMAIN-CONTAINING PROTEIN"/>
    <property type="match status" value="1"/>
</dbReference>
<reference evidence="2 3" key="1">
    <citation type="submission" date="2016-02" db="EMBL/GenBank/DDBJ databases">
        <title>Secondary metabolites in Legionella.</title>
        <authorList>
            <person name="Tobias N.J."/>
            <person name="Bode H.B."/>
        </authorList>
    </citation>
    <scope>NUCLEOTIDE SEQUENCE [LARGE SCALE GENOMIC DNA]</scope>
    <source>
        <strain evidence="2 3">DSM 19216</strain>
    </source>
</reference>
<protein>
    <recommendedName>
        <fullName evidence="1">Schlafen AlbA-2 domain-containing protein</fullName>
    </recommendedName>
</protein>
<evidence type="ECO:0000313" key="3">
    <source>
        <dbReference type="Proteomes" id="UP000095229"/>
    </source>
</evidence>
<dbReference type="PATRIC" id="fig|45071.6.peg.2302"/>
<comment type="caution">
    <text evidence="2">The sequence shown here is derived from an EMBL/GenBank/DDBJ whole genome shotgun (WGS) entry which is preliminary data.</text>
</comment>
<dbReference type="InterPro" id="IPR038461">
    <property type="entry name" value="Schlafen_AlbA_2_dom_sf"/>
</dbReference>
<dbReference type="Gene3D" id="3.30.950.30">
    <property type="entry name" value="Schlafen, AAA domain"/>
    <property type="match status" value="1"/>
</dbReference>
<dbReference type="Proteomes" id="UP000095229">
    <property type="component" value="Unassembled WGS sequence"/>
</dbReference>
<dbReference type="STRING" id="45071.Lpar_2143"/>
<dbReference type="InterPro" id="IPR007421">
    <property type="entry name" value="Schlafen_AlbA_2_dom"/>
</dbReference>
<organism evidence="2 3">
    <name type="scientific">Legionella parisiensis</name>
    <dbReference type="NCBI Taxonomy" id="45071"/>
    <lineage>
        <taxon>Bacteria</taxon>
        <taxon>Pseudomonadati</taxon>
        <taxon>Pseudomonadota</taxon>
        <taxon>Gammaproteobacteria</taxon>
        <taxon>Legionellales</taxon>
        <taxon>Legionellaceae</taxon>
        <taxon>Legionella</taxon>
    </lineage>
</organism>
<evidence type="ECO:0000259" key="1">
    <source>
        <dbReference type="Pfam" id="PF04326"/>
    </source>
</evidence>
<dbReference type="EMBL" id="LSOG01000033">
    <property type="protein sequence ID" value="OEH48005.1"/>
    <property type="molecule type" value="Genomic_DNA"/>
</dbReference>
<name>A0A1E5JU33_9GAMM</name>
<accession>A0A1E5JU33</accession>
<dbReference type="Gene3D" id="3.30.565.60">
    <property type="match status" value="1"/>
</dbReference>
<proteinExistence type="predicted"/>
<feature type="domain" description="Schlafen AlbA-2" evidence="1">
    <location>
        <begin position="21"/>
        <end position="141"/>
    </location>
</feature>
<dbReference type="OrthoDB" id="9805115at2"/>
<sequence length="479" mass="54700">MLSDHAYWKEIVEEALQSKAEYNFLDFKLKLSDNNDRIKEHINAFGNLERGGCFVFGVDDSFIPKGIGEDWDDIIQKVSHIANDSQEPSLNVDAFPIKIGNIKLLAIHILSSKTKPVFIKDRIPFGGKACYKRTGSSTIPMSMQEIKDLLISYQETYFDESPVKNTKIDDLELNKLSESIPNLDVDNINGKKNLAALIDARILIKHKPNHYEVSGAGWLCFAKDPQQKSEFRNSYIEFQIFKGNVRHNPLRKYDIRGNLPNQIKQSIEILKQYVWMVPTIEKIKREDVPAYSDVVLREVITNSLVHRDYRKMHQPVKISMFDNRIEIENPGGLMPGLTIYNLIHKRDWRNPLLAELMKKFGFGEMDGQGIDRLYAATLDIKVPPPIFIDQENSFTTILSAPKSFADFSPEEKRLMVIIMIIMQNYADNESVRKCFSISSEKASTLIKALVADGAIQSSGPSRKFAKYVLSETLREKIFG</sequence>
<dbReference type="RefSeq" id="WP_058517936.1">
    <property type="nucleotide sequence ID" value="NZ_CAAAIE010000008.1"/>
</dbReference>
<gene>
    <name evidence="2" type="ORF">lpari_00980</name>
</gene>
<dbReference type="InterPro" id="IPR038475">
    <property type="entry name" value="RecG_C_sf"/>
</dbReference>
<dbReference type="Pfam" id="PF13749">
    <property type="entry name" value="HATPase_c_4"/>
    <property type="match status" value="1"/>
</dbReference>
<dbReference type="Pfam" id="PF04326">
    <property type="entry name" value="SLFN_AlbA_2"/>
    <property type="match status" value="1"/>
</dbReference>
<dbReference type="AlphaFoldDB" id="A0A1E5JU33"/>
<dbReference type="PANTHER" id="PTHR30595">
    <property type="entry name" value="GLPR-RELATED TRANSCRIPTIONAL REPRESSOR"/>
    <property type="match status" value="1"/>
</dbReference>